<protein>
    <submittedName>
        <fullName evidence="2">ImmA/IrrE family metallo-endopeptidase</fullName>
    </submittedName>
</protein>
<organism evidence="2 3">
    <name type="scientific">Saccharibacillus brassicae</name>
    <dbReference type="NCBI Taxonomy" id="2583377"/>
    <lineage>
        <taxon>Bacteria</taxon>
        <taxon>Bacillati</taxon>
        <taxon>Bacillota</taxon>
        <taxon>Bacilli</taxon>
        <taxon>Bacillales</taxon>
        <taxon>Paenibacillaceae</taxon>
        <taxon>Saccharibacillus</taxon>
    </lineage>
</organism>
<dbReference type="EMBL" id="CP041217">
    <property type="protein sequence ID" value="QDH23914.1"/>
    <property type="molecule type" value="Genomic_DNA"/>
</dbReference>
<accession>A0A4Y6V3H0</accession>
<dbReference type="KEGG" id="saca:FFV09_23135"/>
<gene>
    <name evidence="2" type="ORF">FFV09_23135</name>
</gene>
<dbReference type="AlphaFoldDB" id="A0A4Y6V3H0"/>
<dbReference type="OrthoDB" id="1707128at2"/>
<proteinExistence type="predicted"/>
<keyword evidence="3" id="KW-1185">Reference proteome</keyword>
<sequence length="154" mass="18056">MLYEELLDEAYTQHNIHTYEKPLSSRTKGLYSDKIIWINKFIPTYTEKGCVMVEELGHHHTSVGNILDQRHVVSRRQELRARQWGHGRAIPLCRFIEAHKAKVSGRNDLAAYLGVTEEFLQETVDRYRDKYGLYKRFDDKFIVGFDPVEVLEIG</sequence>
<name>A0A4Y6V3H0_SACBS</name>
<dbReference type="Proteomes" id="UP000316968">
    <property type="component" value="Chromosome"/>
</dbReference>
<dbReference type="InterPro" id="IPR010359">
    <property type="entry name" value="IrrE_HExxH"/>
</dbReference>
<feature type="domain" description="IrrE N-terminal-like" evidence="1">
    <location>
        <begin position="13"/>
        <end position="123"/>
    </location>
</feature>
<evidence type="ECO:0000259" key="1">
    <source>
        <dbReference type="Pfam" id="PF06114"/>
    </source>
</evidence>
<evidence type="ECO:0000313" key="3">
    <source>
        <dbReference type="Proteomes" id="UP000316968"/>
    </source>
</evidence>
<dbReference type="Pfam" id="PF06114">
    <property type="entry name" value="Peptidase_M78"/>
    <property type="match status" value="1"/>
</dbReference>
<evidence type="ECO:0000313" key="2">
    <source>
        <dbReference type="EMBL" id="QDH23914.1"/>
    </source>
</evidence>
<reference evidence="2 3" key="1">
    <citation type="submission" date="2019-06" db="EMBL/GenBank/DDBJ databases">
        <title>Saccharibacillus brassicae sp. nov., an endophytic bacterium isolated from Chinese cabbage seeds (Brassica pekinensis).</title>
        <authorList>
            <person name="Jiang L."/>
            <person name="Lee J."/>
            <person name="Kim S.W."/>
        </authorList>
    </citation>
    <scope>NUCLEOTIDE SEQUENCE [LARGE SCALE GENOMIC DNA]</scope>
    <source>
        <strain evidence="3">KCTC 43072 / ATSA2</strain>
    </source>
</reference>